<dbReference type="InterPro" id="IPR002156">
    <property type="entry name" value="RNaseH_domain"/>
</dbReference>
<name>A0A2N9J0T2_FAGSY</name>
<keyword evidence="6" id="KW-0695">RNA-directed DNA polymerase</keyword>
<dbReference type="PANTHER" id="PTHR48475">
    <property type="entry name" value="RIBONUCLEASE H"/>
    <property type="match status" value="1"/>
</dbReference>
<accession>A0A2N9J0T2</accession>
<dbReference type="InterPro" id="IPR000477">
    <property type="entry name" value="RT_dom"/>
</dbReference>
<keyword evidence="2" id="KW-0548">Nucleotidyltransferase</keyword>
<dbReference type="PANTHER" id="PTHR48475:SF1">
    <property type="entry name" value="RNASE H TYPE-1 DOMAIN-CONTAINING PROTEIN"/>
    <property type="match status" value="1"/>
</dbReference>
<organism evidence="10">
    <name type="scientific">Fagus sylvatica</name>
    <name type="common">Beechnut</name>
    <dbReference type="NCBI Taxonomy" id="28930"/>
    <lineage>
        <taxon>Eukaryota</taxon>
        <taxon>Viridiplantae</taxon>
        <taxon>Streptophyta</taxon>
        <taxon>Embryophyta</taxon>
        <taxon>Tracheophyta</taxon>
        <taxon>Spermatophyta</taxon>
        <taxon>Magnoliopsida</taxon>
        <taxon>eudicotyledons</taxon>
        <taxon>Gunneridae</taxon>
        <taxon>Pentapetalae</taxon>
        <taxon>rosids</taxon>
        <taxon>fabids</taxon>
        <taxon>Fagales</taxon>
        <taxon>Fagaceae</taxon>
        <taxon>Fagus</taxon>
    </lineage>
</organism>
<proteinExistence type="predicted"/>
<protein>
    <submittedName>
        <fullName evidence="10">Uncharacterized protein</fullName>
    </submittedName>
</protein>
<keyword evidence="3" id="KW-0540">Nuclease</keyword>
<feature type="domain" description="Reverse transcriptase" evidence="7">
    <location>
        <begin position="221"/>
        <end position="311"/>
    </location>
</feature>
<evidence type="ECO:0000256" key="5">
    <source>
        <dbReference type="ARBA" id="ARBA00022801"/>
    </source>
</evidence>
<dbReference type="GO" id="GO:0003676">
    <property type="term" value="F:nucleic acid binding"/>
    <property type="evidence" value="ECO:0007669"/>
    <property type="project" value="InterPro"/>
</dbReference>
<dbReference type="InterPro" id="IPR036397">
    <property type="entry name" value="RNaseH_sf"/>
</dbReference>
<evidence type="ECO:0000259" key="7">
    <source>
        <dbReference type="Pfam" id="PF00078"/>
    </source>
</evidence>
<dbReference type="SUPFAM" id="SSF53098">
    <property type="entry name" value="Ribonuclease H-like"/>
    <property type="match status" value="2"/>
</dbReference>
<dbReference type="Pfam" id="PF17917">
    <property type="entry name" value="RT_RNaseH"/>
    <property type="match status" value="1"/>
</dbReference>
<keyword evidence="5" id="KW-0378">Hydrolase</keyword>
<dbReference type="InterPro" id="IPR012337">
    <property type="entry name" value="RNaseH-like_sf"/>
</dbReference>
<evidence type="ECO:0000256" key="6">
    <source>
        <dbReference type="ARBA" id="ARBA00022918"/>
    </source>
</evidence>
<dbReference type="AlphaFoldDB" id="A0A2N9J0T2"/>
<dbReference type="Pfam" id="PF13456">
    <property type="entry name" value="RVT_3"/>
    <property type="match status" value="1"/>
</dbReference>
<dbReference type="SUPFAM" id="SSF56672">
    <property type="entry name" value="DNA/RNA polymerases"/>
    <property type="match status" value="1"/>
</dbReference>
<dbReference type="Gene3D" id="3.30.70.270">
    <property type="match status" value="2"/>
</dbReference>
<dbReference type="EMBL" id="OIVN01006334">
    <property type="protein sequence ID" value="SPD30802.1"/>
    <property type="molecule type" value="Genomic_DNA"/>
</dbReference>
<evidence type="ECO:0000256" key="3">
    <source>
        <dbReference type="ARBA" id="ARBA00022722"/>
    </source>
</evidence>
<evidence type="ECO:0000256" key="4">
    <source>
        <dbReference type="ARBA" id="ARBA00022759"/>
    </source>
</evidence>
<dbReference type="CDD" id="cd09279">
    <property type="entry name" value="RNase_HI_like"/>
    <property type="match status" value="1"/>
</dbReference>
<reference evidence="10" key="1">
    <citation type="submission" date="2018-02" db="EMBL/GenBank/DDBJ databases">
        <authorList>
            <person name="Cohen D.B."/>
            <person name="Kent A.D."/>
        </authorList>
    </citation>
    <scope>NUCLEOTIDE SEQUENCE</scope>
</reference>
<dbReference type="Gene3D" id="3.10.20.370">
    <property type="match status" value="1"/>
</dbReference>
<dbReference type="InterPro" id="IPR043502">
    <property type="entry name" value="DNA/RNA_pol_sf"/>
</dbReference>
<feature type="domain" description="RNase H type-1" evidence="8">
    <location>
        <begin position="556"/>
        <end position="663"/>
    </location>
</feature>
<evidence type="ECO:0000256" key="2">
    <source>
        <dbReference type="ARBA" id="ARBA00022695"/>
    </source>
</evidence>
<dbReference type="CDD" id="cd01647">
    <property type="entry name" value="RT_LTR"/>
    <property type="match status" value="1"/>
</dbReference>
<keyword evidence="1" id="KW-0808">Transferase</keyword>
<evidence type="ECO:0000259" key="8">
    <source>
        <dbReference type="Pfam" id="PF13456"/>
    </source>
</evidence>
<dbReference type="InterPro" id="IPR043128">
    <property type="entry name" value="Rev_trsase/Diguanyl_cyclase"/>
</dbReference>
<dbReference type="InterPro" id="IPR041373">
    <property type="entry name" value="RT_RNaseH"/>
</dbReference>
<evidence type="ECO:0000259" key="9">
    <source>
        <dbReference type="Pfam" id="PF17917"/>
    </source>
</evidence>
<dbReference type="GO" id="GO:0004523">
    <property type="term" value="F:RNA-DNA hybrid ribonuclease activity"/>
    <property type="evidence" value="ECO:0007669"/>
    <property type="project" value="InterPro"/>
</dbReference>
<gene>
    <name evidence="10" type="ORF">FSB_LOCUS58684</name>
</gene>
<evidence type="ECO:0000256" key="1">
    <source>
        <dbReference type="ARBA" id="ARBA00022679"/>
    </source>
</evidence>
<sequence length="966" mass="107684">MSSEEVTVDHAQSTVMNPQGITVDQTGSMAINSERPVVDQIESMAMNSKEAAENQTEPTVMGPGGFTVDHARSTAMNSGEEAMVDQTGFTTMRKAKSATAEPNMTSKEELEVINLSNDPDISKPISISKSLSAKERKCLIDLLHEYKDVFAWDYHEMPGIDPGLVAHSLNVEPGTRPVVQPMRTFHTEVEAQIAQEVKKLLAAGFIKPIQHPQWLSNIVPIKKKNGQIRCCVDFRNLNKACPKDEFPLPNMDLFIDSAASHAMFSFMDGFSSYNQIRMSTKDAEKTAFRTPIGNFYYTVMPFGLKNAGATYPKDYDSHPKASAIATMKAPTSHKELKSFLGRLSYIRRFIPDLAAVTAVFTPLMKKGVPFIWSTACQQAFEKIQVIMTKLPTVCALVPGRPLRLYLASNNEAIGGLVAQEDGNGTEKPIYYVSRALRDAETRYSGAERACLALIYASQRLRHYFLAHKIQLMTKSHPIRSLLHRPILSGRLAQWLLQLSQYEIITETPTAIKSQAIADLLAQFLGEDSSSISHEVLGEIGEALLAGLVDSTWTLKFDGSSTSNSSGVGVVLIREDGETIAKSFKLDFACSNNASEYEAYITGLAIAHEMGIKHLRVIGDSNLIIYQIKGEFSFKEPSLALYRALVHKLEEMFDTFEIPHAMRSMPITDLLREKFKEQNLDAEDWRTPIKAKLISPEGVADLKVLKDYVLIAGDLYRRLLGGVLARCVNLQEAAKKLIEVHEKCCEFRDGIWILVATEYFSKWVEAIPLRKAIGAAVTNFIREYIITRFGIPHKIISDNGWSSHLADTLWAYRGSTKTATGFTPFSLVYGTDAISPTELLVPSPRILHGMDLEADADICAEARVADLEGLEEARELAQVRSLQYHQKLADAYEKTLKTRIFAKGQMVLRTVDHMRRGLPSPSKFAPNWEGPYLIHEAYYNGYYKLSTADGATLVDPINGKWLNRYYS</sequence>
<dbReference type="Pfam" id="PF00078">
    <property type="entry name" value="RVT_1"/>
    <property type="match status" value="1"/>
</dbReference>
<keyword evidence="4" id="KW-0255">Endonuclease</keyword>
<feature type="domain" description="Reverse transcriptase RNase H-like" evidence="9">
    <location>
        <begin position="398"/>
        <end position="501"/>
    </location>
</feature>
<dbReference type="Gene3D" id="3.10.10.10">
    <property type="entry name" value="HIV Type 1 Reverse Transcriptase, subunit A, domain 1"/>
    <property type="match status" value="1"/>
</dbReference>
<dbReference type="GO" id="GO:0003964">
    <property type="term" value="F:RNA-directed DNA polymerase activity"/>
    <property type="evidence" value="ECO:0007669"/>
    <property type="project" value="UniProtKB-KW"/>
</dbReference>
<dbReference type="Gene3D" id="3.30.420.10">
    <property type="entry name" value="Ribonuclease H-like superfamily/Ribonuclease H"/>
    <property type="match status" value="2"/>
</dbReference>
<evidence type="ECO:0000313" key="10">
    <source>
        <dbReference type="EMBL" id="SPD30802.1"/>
    </source>
</evidence>